<comment type="caution">
    <text evidence="2">The sequence shown here is derived from an EMBL/GenBank/DDBJ whole genome shotgun (WGS) entry which is preliminary data.</text>
</comment>
<reference evidence="3" key="1">
    <citation type="submission" date="2017-09" db="EMBL/GenBank/DDBJ databases">
        <title>Metaegenomics of thermophilic ammonia-oxidizing enrichment culture.</title>
        <authorList>
            <person name="Kato S."/>
            <person name="Suzuki K."/>
        </authorList>
    </citation>
    <scope>NUCLEOTIDE SEQUENCE [LARGE SCALE GENOMIC DNA]</scope>
</reference>
<sequence>MARAIRRWLVLLPLVAACRSAAGARYVTDFTDGAPGWFLPAEARFAARVEDGHLVLSLNPPRMVAWALSPFAFRDGQVEVEGTLLEGPSSADYGLILQARPGRFYRFAVSADGYYGVFAYDRGNWRTLVDWTTHAAIRTGRTTNHLRVRCAGAEMIFWVNGVEVARVPRGSDPGEGQVGVSVGTMVRGGARVAFDRFIAVRDR</sequence>
<feature type="chain" id="PRO_5014178886" description="3-keto-disaccharide hydrolase domain-containing protein" evidence="1">
    <location>
        <begin position="25"/>
        <end position="203"/>
    </location>
</feature>
<accession>A0A2H5Y9R4</accession>
<organism evidence="2 3">
    <name type="scientific">Candidatus Thermoflexus japonica</name>
    <dbReference type="NCBI Taxonomy" id="2035417"/>
    <lineage>
        <taxon>Bacteria</taxon>
        <taxon>Bacillati</taxon>
        <taxon>Chloroflexota</taxon>
        <taxon>Thermoflexia</taxon>
        <taxon>Thermoflexales</taxon>
        <taxon>Thermoflexaceae</taxon>
        <taxon>Thermoflexus</taxon>
    </lineage>
</organism>
<dbReference type="EMBL" id="BEHY01000113">
    <property type="protein sequence ID" value="GBD10153.1"/>
    <property type="molecule type" value="Genomic_DNA"/>
</dbReference>
<evidence type="ECO:0008006" key="4">
    <source>
        <dbReference type="Google" id="ProtNLM"/>
    </source>
</evidence>
<gene>
    <name evidence="2" type="ORF">HRbin22_02418</name>
</gene>
<dbReference type="Gene3D" id="2.60.120.560">
    <property type="entry name" value="Exo-inulinase, domain 1"/>
    <property type="match status" value="1"/>
</dbReference>
<dbReference type="Proteomes" id="UP000236642">
    <property type="component" value="Unassembled WGS sequence"/>
</dbReference>
<proteinExistence type="predicted"/>
<name>A0A2H5Y9R4_9CHLR</name>
<evidence type="ECO:0000313" key="2">
    <source>
        <dbReference type="EMBL" id="GBD10153.1"/>
    </source>
</evidence>
<evidence type="ECO:0000256" key="1">
    <source>
        <dbReference type="SAM" id="SignalP"/>
    </source>
</evidence>
<feature type="signal peptide" evidence="1">
    <location>
        <begin position="1"/>
        <end position="24"/>
    </location>
</feature>
<protein>
    <recommendedName>
        <fullName evidence="4">3-keto-disaccharide hydrolase domain-containing protein</fullName>
    </recommendedName>
</protein>
<dbReference type="AlphaFoldDB" id="A0A2H5Y9R4"/>
<dbReference type="PROSITE" id="PS51257">
    <property type="entry name" value="PROKAR_LIPOPROTEIN"/>
    <property type="match status" value="1"/>
</dbReference>
<keyword evidence="1" id="KW-0732">Signal</keyword>
<evidence type="ECO:0000313" key="3">
    <source>
        <dbReference type="Proteomes" id="UP000236642"/>
    </source>
</evidence>